<keyword evidence="1" id="KW-0175">Coiled coil</keyword>
<feature type="region of interest" description="Disordered" evidence="2">
    <location>
        <begin position="1"/>
        <end position="220"/>
    </location>
</feature>
<feature type="compositionally biased region" description="Low complexity" evidence="2">
    <location>
        <begin position="166"/>
        <end position="178"/>
    </location>
</feature>
<name>A0A7S3QRT4_DUNTE</name>
<feature type="compositionally biased region" description="Gly residues" evidence="2">
    <location>
        <begin position="95"/>
        <end position="104"/>
    </location>
</feature>
<evidence type="ECO:0000313" key="3">
    <source>
        <dbReference type="EMBL" id="CAE0491231.1"/>
    </source>
</evidence>
<evidence type="ECO:0000256" key="1">
    <source>
        <dbReference type="SAM" id="Coils"/>
    </source>
</evidence>
<feature type="coiled-coil region" evidence="1">
    <location>
        <begin position="237"/>
        <end position="271"/>
    </location>
</feature>
<organism evidence="3">
    <name type="scientific">Dunaliella tertiolecta</name>
    <name type="common">Green alga</name>
    <dbReference type="NCBI Taxonomy" id="3047"/>
    <lineage>
        <taxon>Eukaryota</taxon>
        <taxon>Viridiplantae</taxon>
        <taxon>Chlorophyta</taxon>
        <taxon>core chlorophytes</taxon>
        <taxon>Chlorophyceae</taxon>
        <taxon>CS clade</taxon>
        <taxon>Chlamydomonadales</taxon>
        <taxon>Dunaliellaceae</taxon>
        <taxon>Dunaliella</taxon>
    </lineage>
</organism>
<sequence>MQPSNGPPTEHDPQLAGREPSSHSVRSRHSHAAANAAAPSAGLAGQHEEAAAMSPQEHDQQMPAENPAPSGALPPTTAGSATRAQARVAPVPLGEGPGDGGAGLLGSQEGTAAVRRASGGQELGASPSRHSNKSRASSIPRSPSHSDPVPRALSPSKLPPAPPHSSPFQSSSAQASDPGGPSKHSAGMRTRIRPRPMIVPPAGAHGHVKVTSPTREERLQRKMWAEVAQRRKAEVAMRLQADEAQMQKERMERMEARRAAVRARIEGEKLAQKAMAEERAAKLAGLEPAPPPIRGKRNPSPRPLYLRLQDDYEARKAAEEEETRKKLEQMAQMKRVRVASLVSGEVTIKPLPGDIKPKESNSPPRWHPSFKPIISPRSTSPGNSPGMHSARSSSIFKVGGR</sequence>
<feature type="region of interest" description="Disordered" evidence="2">
    <location>
        <begin position="342"/>
        <end position="401"/>
    </location>
</feature>
<accession>A0A7S3QRT4</accession>
<feature type="compositionally biased region" description="Basic and acidic residues" evidence="2">
    <location>
        <begin position="46"/>
        <end position="60"/>
    </location>
</feature>
<dbReference type="AlphaFoldDB" id="A0A7S3QRT4"/>
<evidence type="ECO:0000256" key="2">
    <source>
        <dbReference type="SAM" id="MobiDB-lite"/>
    </source>
</evidence>
<proteinExistence type="predicted"/>
<feature type="compositionally biased region" description="Polar residues" evidence="2">
    <location>
        <begin position="134"/>
        <end position="145"/>
    </location>
</feature>
<reference evidence="3" key="1">
    <citation type="submission" date="2021-01" db="EMBL/GenBank/DDBJ databases">
        <authorList>
            <person name="Corre E."/>
            <person name="Pelletier E."/>
            <person name="Niang G."/>
            <person name="Scheremetjew M."/>
            <person name="Finn R."/>
            <person name="Kale V."/>
            <person name="Holt S."/>
            <person name="Cochrane G."/>
            <person name="Meng A."/>
            <person name="Brown T."/>
            <person name="Cohen L."/>
        </authorList>
    </citation>
    <scope>NUCLEOTIDE SEQUENCE</scope>
    <source>
        <strain evidence="3">CCMP1320</strain>
    </source>
</reference>
<feature type="region of interest" description="Disordered" evidence="2">
    <location>
        <begin position="282"/>
        <end position="328"/>
    </location>
</feature>
<protein>
    <submittedName>
        <fullName evidence="3">Uncharacterized protein</fullName>
    </submittedName>
</protein>
<dbReference type="EMBL" id="HBIP01011253">
    <property type="protein sequence ID" value="CAE0491231.1"/>
    <property type="molecule type" value="Transcribed_RNA"/>
</dbReference>
<gene>
    <name evidence="3" type="ORF">DTER00134_LOCUS6304</name>
</gene>
<feature type="compositionally biased region" description="Low complexity" evidence="2">
    <location>
        <begin position="32"/>
        <end position="41"/>
    </location>
</feature>
<feature type="compositionally biased region" description="Basic and acidic residues" evidence="2">
    <location>
        <begin position="308"/>
        <end position="328"/>
    </location>
</feature>